<gene>
    <name evidence="3" type="ORF">FEG63_22560</name>
</gene>
<evidence type="ECO:0000313" key="3">
    <source>
        <dbReference type="EMBL" id="NTY62325.1"/>
    </source>
</evidence>
<dbReference type="EMBL" id="VBSB01000015">
    <property type="protein sequence ID" value="NTY62325.1"/>
    <property type="molecule type" value="Genomic_DNA"/>
</dbReference>
<dbReference type="Proteomes" id="UP000708347">
    <property type="component" value="Unassembled WGS sequence"/>
</dbReference>
<feature type="compositionally biased region" description="Low complexity" evidence="1">
    <location>
        <begin position="22"/>
        <end position="45"/>
    </location>
</feature>
<evidence type="ECO:0000256" key="2">
    <source>
        <dbReference type="SAM" id="SignalP"/>
    </source>
</evidence>
<sequence>MAVALGVGGFILALPAVADADTGTGNSGKTTSSAPSKAGPKASGAVSSKRAQAGRSTDELATAPKSLGTSRRVRVDLPGGSGDSLTLAALALRRESSTSNGALAPAATVTTGEPATSAAALPAAAGDAATWNGQIAPALTNFIKTGIGYAGLDTQRKALVDAVLPTIVDVLGAAYTQGPVNSALTSLSNNQTLLNLVTSQIETGLTANGLPTEAAHVVGQAAGYLTQNILGNTAIQNAVGTVVHALSVVPNGSTTAAFIATLNSPGYTLQDYVGQVTLQSAPAVIKSVPVVLADSAFRSAVFSTIKGAAHVLVGLSGWKEAPSSAWVTFIGDQVELALGDGLDTNPVTAVVVLAGRAAVEHLLGSAVIVDGALGTVETGVSTFLDYAGVGTALANAANSVADAIANGTEQQAQAAWEAATQALQANPALHLALGQSLKGAVQSVIGNTGVLNEISATVETFLASVTSDPTIHAALLEQLGAQYGNEIVDVLNDPAAMDKLIGSITTALPKFLQAKGVSDALGGAVNQAVLAVFSSADPNAALQGIVAELQANPAIQAALKSALATAVRGVLSVHALEDAASRIAGYAVQDFFDSAGINNPTVERLATNALKSVVSSLLGDGSVRKLVGSLVGDLASGTPGEDVVRSLVNSVLGSPGLQLAIGQAVGSAVGSLFGGGPIGYLVGQFVGIPTGLFIVVNALPLMLVVRSGLLDGLFAQIGGFVMAQAPTGA</sequence>
<evidence type="ECO:0000313" key="4">
    <source>
        <dbReference type="Proteomes" id="UP000708347"/>
    </source>
</evidence>
<keyword evidence="4" id="KW-1185">Reference proteome</keyword>
<feature type="signal peptide" evidence="2">
    <location>
        <begin position="1"/>
        <end position="20"/>
    </location>
</feature>
<organism evidence="3 4">
    <name type="scientific">Mycolicibacterium sphagni</name>
    <dbReference type="NCBI Taxonomy" id="1786"/>
    <lineage>
        <taxon>Bacteria</taxon>
        <taxon>Bacillati</taxon>
        <taxon>Actinomycetota</taxon>
        <taxon>Actinomycetes</taxon>
        <taxon>Mycobacteriales</taxon>
        <taxon>Mycobacteriaceae</taxon>
        <taxon>Mycolicibacterium</taxon>
    </lineage>
</organism>
<accession>A0ABX2K817</accession>
<dbReference type="RefSeq" id="WP_174400042.1">
    <property type="nucleotide sequence ID" value="NZ_VBSB01000015.1"/>
</dbReference>
<keyword evidence="2" id="KW-0732">Signal</keyword>
<reference evidence="3 4" key="1">
    <citation type="submission" date="2019-05" db="EMBL/GenBank/DDBJ databases">
        <title>Mycolicibacterium sphagni ENV482 genome assembly.</title>
        <authorList>
            <person name="Chen W."/>
            <person name="Faulkner N.W."/>
            <person name="Hyman M.R."/>
        </authorList>
    </citation>
    <scope>NUCLEOTIDE SEQUENCE [LARGE SCALE GENOMIC DNA]</scope>
    <source>
        <strain evidence="3 4">ENV482</strain>
    </source>
</reference>
<evidence type="ECO:0008006" key="5">
    <source>
        <dbReference type="Google" id="ProtNLM"/>
    </source>
</evidence>
<evidence type="ECO:0000256" key="1">
    <source>
        <dbReference type="SAM" id="MobiDB-lite"/>
    </source>
</evidence>
<name>A0ABX2K817_9MYCO</name>
<feature type="chain" id="PRO_5046443444" description="PE-PGRS family protein" evidence="2">
    <location>
        <begin position="21"/>
        <end position="729"/>
    </location>
</feature>
<comment type="caution">
    <text evidence="3">The sequence shown here is derived from an EMBL/GenBank/DDBJ whole genome shotgun (WGS) entry which is preliminary data.</text>
</comment>
<protein>
    <recommendedName>
        <fullName evidence="5">PE-PGRS family protein</fullName>
    </recommendedName>
</protein>
<feature type="region of interest" description="Disordered" evidence="1">
    <location>
        <begin position="22"/>
        <end position="78"/>
    </location>
</feature>
<proteinExistence type="predicted"/>